<accession>A0AAE0HHT0</accession>
<reference evidence="2" key="1">
    <citation type="journal article" date="2023" name="Mol. Phylogenet. Evol.">
        <title>Genome-scale phylogeny and comparative genomics of the fungal order Sordariales.</title>
        <authorList>
            <person name="Hensen N."/>
            <person name="Bonometti L."/>
            <person name="Westerberg I."/>
            <person name="Brannstrom I.O."/>
            <person name="Guillou S."/>
            <person name="Cros-Aarteil S."/>
            <person name="Calhoun S."/>
            <person name="Haridas S."/>
            <person name="Kuo A."/>
            <person name="Mondo S."/>
            <person name="Pangilinan J."/>
            <person name="Riley R."/>
            <person name="LaButti K."/>
            <person name="Andreopoulos B."/>
            <person name="Lipzen A."/>
            <person name="Chen C."/>
            <person name="Yan M."/>
            <person name="Daum C."/>
            <person name="Ng V."/>
            <person name="Clum A."/>
            <person name="Steindorff A."/>
            <person name="Ohm R.A."/>
            <person name="Martin F."/>
            <person name="Silar P."/>
            <person name="Natvig D.O."/>
            <person name="Lalanne C."/>
            <person name="Gautier V."/>
            <person name="Ament-Velasquez S.L."/>
            <person name="Kruys A."/>
            <person name="Hutchinson M.I."/>
            <person name="Powell A.J."/>
            <person name="Barry K."/>
            <person name="Miller A.N."/>
            <person name="Grigoriev I.V."/>
            <person name="Debuchy R."/>
            <person name="Gladieux P."/>
            <person name="Hiltunen Thoren M."/>
            <person name="Johannesson H."/>
        </authorList>
    </citation>
    <scope>NUCLEOTIDE SEQUENCE</scope>
    <source>
        <strain evidence="2">CBS 168.71</strain>
    </source>
</reference>
<feature type="signal peptide" evidence="1">
    <location>
        <begin position="1"/>
        <end position="20"/>
    </location>
</feature>
<keyword evidence="3" id="KW-1185">Reference proteome</keyword>
<feature type="non-terminal residue" evidence="2">
    <location>
        <position position="1"/>
    </location>
</feature>
<evidence type="ECO:0008006" key="4">
    <source>
        <dbReference type="Google" id="ProtNLM"/>
    </source>
</evidence>
<dbReference type="RefSeq" id="XP_062660093.1">
    <property type="nucleotide sequence ID" value="XM_062803341.1"/>
</dbReference>
<proteinExistence type="predicted"/>
<dbReference type="GeneID" id="87840289"/>
<evidence type="ECO:0000313" key="2">
    <source>
        <dbReference type="EMBL" id="KAK3296579.1"/>
    </source>
</evidence>
<evidence type="ECO:0000313" key="3">
    <source>
        <dbReference type="Proteomes" id="UP001278766"/>
    </source>
</evidence>
<organism evidence="2 3">
    <name type="scientific">Chaetomium fimeti</name>
    <dbReference type="NCBI Taxonomy" id="1854472"/>
    <lineage>
        <taxon>Eukaryota</taxon>
        <taxon>Fungi</taxon>
        <taxon>Dikarya</taxon>
        <taxon>Ascomycota</taxon>
        <taxon>Pezizomycotina</taxon>
        <taxon>Sordariomycetes</taxon>
        <taxon>Sordariomycetidae</taxon>
        <taxon>Sordariales</taxon>
        <taxon>Chaetomiaceae</taxon>
        <taxon>Chaetomium</taxon>
    </lineage>
</organism>
<name>A0AAE0HHT0_9PEZI</name>
<reference evidence="2" key="2">
    <citation type="submission" date="2023-06" db="EMBL/GenBank/DDBJ databases">
        <authorList>
            <consortium name="Lawrence Berkeley National Laboratory"/>
            <person name="Haridas S."/>
            <person name="Hensen N."/>
            <person name="Bonometti L."/>
            <person name="Westerberg I."/>
            <person name="Brannstrom I.O."/>
            <person name="Guillou S."/>
            <person name="Cros-Aarteil S."/>
            <person name="Calhoun S."/>
            <person name="Kuo A."/>
            <person name="Mondo S."/>
            <person name="Pangilinan J."/>
            <person name="Riley R."/>
            <person name="Labutti K."/>
            <person name="Andreopoulos B."/>
            <person name="Lipzen A."/>
            <person name="Chen C."/>
            <person name="Yanf M."/>
            <person name="Daum C."/>
            <person name="Ng V."/>
            <person name="Clum A."/>
            <person name="Steindorff A."/>
            <person name="Ohm R."/>
            <person name="Martin F."/>
            <person name="Silar P."/>
            <person name="Natvig D."/>
            <person name="Lalanne C."/>
            <person name="Gautier V."/>
            <person name="Ament-Velasquez S.L."/>
            <person name="Kruys A."/>
            <person name="Hutchinson M.I."/>
            <person name="Powell A.J."/>
            <person name="Barry K."/>
            <person name="Miller A.N."/>
            <person name="Grigoriev I.V."/>
            <person name="Debuchy R."/>
            <person name="Gladieux P."/>
            <person name="Thoren M.H."/>
            <person name="Johannesson H."/>
        </authorList>
    </citation>
    <scope>NUCLEOTIDE SEQUENCE</scope>
    <source>
        <strain evidence="2">CBS 168.71</strain>
    </source>
</reference>
<gene>
    <name evidence="2" type="ORF">B0H64DRAFT_389521</name>
</gene>
<dbReference type="Proteomes" id="UP001278766">
    <property type="component" value="Unassembled WGS sequence"/>
</dbReference>
<feature type="chain" id="PRO_5042002135" description="Ecp2 effector protein domain-containing protein" evidence="1">
    <location>
        <begin position="21"/>
        <end position="175"/>
    </location>
</feature>
<dbReference type="EMBL" id="JAUEPN010000003">
    <property type="protein sequence ID" value="KAK3296579.1"/>
    <property type="molecule type" value="Genomic_DNA"/>
</dbReference>
<keyword evidence="1" id="KW-0732">Signal</keyword>
<sequence>MPSLTRFGLVALASSHSIYASPLVPLETTQTVSRIDDRSFDEAGFIHLVDCHPLEEAPTNSTQSWMSLVIYCPDGTDCNNIDHFPEAQDICAMKTSDIALDYHKWENSDWQHCYFAERGVFSWAISRFARLFPPATEVGIGEDVDSQGFAAFRGDELQGAGPATHNCSRVYYFAP</sequence>
<protein>
    <recommendedName>
        <fullName evidence="4">Ecp2 effector protein domain-containing protein</fullName>
    </recommendedName>
</protein>
<evidence type="ECO:0000256" key="1">
    <source>
        <dbReference type="SAM" id="SignalP"/>
    </source>
</evidence>
<comment type="caution">
    <text evidence="2">The sequence shown here is derived from an EMBL/GenBank/DDBJ whole genome shotgun (WGS) entry which is preliminary data.</text>
</comment>
<dbReference type="AlphaFoldDB" id="A0AAE0HHT0"/>